<keyword evidence="1" id="KW-0472">Membrane</keyword>
<gene>
    <name evidence="2" type="ORF">A3B45_01595</name>
</gene>
<feature type="transmembrane region" description="Helical" evidence="1">
    <location>
        <begin position="96"/>
        <end position="114"/>
    </location>
</feature>
<feature type="transmembrane region" description="Helical" evidence="1">
    <location>
        <begin position="12"/>
        <end position="33"/>
    </location>
</feature>
<dbReference type="InterPro" id="IPR013879">
    <property type="entry name" value="DUF1761"/>
</dbReference>
<evidence type="ECO:0000313" key="2">
    <source>
        <dbReference type="EMBL" id="OGE42477.1"/>
    </source>
</evidence>
<comment type="caution">
    <text evidence="2">The sequence shown here is derived from an EMBL/GenBank/DDBJ whole genome shotgun (WGS) entry which is preliminary data.</text>
</comment>
<keyword evidence="1" id="KW-1133">Transmembrane helix</keyword>
<dbReference type="AlphaFoldDB" id="A0A1F5KNG0"/>
<proteinExistence type="predicted"/>
<keyword evidence="1" id="KW-0812">Transmembrane</keyword>
<accession>A0A1F5KNG0</accession>
<name>A0A1F5KNG0_9BACT</name>
<dbReference type="Proteomes" id="UP000178565">
    <property type="component" value="Unassembled WGS sequence"/>
</dbReference>
<evidence type="ECO:0008006" key="4">
    <source>
        <dbReference type="Google" id="ProtNLM"/>
    </source>
</evidence>
<protein>
    <recommendedName>
        <fullName evidence="4">DUF1761 domain-containing protein</fullName>
    </recommendedName>
</protein>
<dbReference type="EMBL" id="MFDM01000024">
    <property type="protein sequence ID" value="OGE42477.1"/>
    <property type="molecule type" value="Genomic_DNA"/>
</dbReference>
<evidence type="ECO:0000313" key="3">
    <source>
        <dbReference type="Proteomes" id="UP000178565"/>
    </source>
</evidence>
<organism evidence="2 3">
    <name type="scientific">Candidatus Daviesbacteria bacterium RIFCSPLOWO2_01_FULL_39_12</name>
    <dbReference type="NCBI Taxonomy" id="1797785"/>
    <lineage>
        <taxon>Bacteria</taxon>
        <taxon>Candidatus Daviesiibacteriota</taxon>
    </lineage>
</organism>
<dbReference type="Pfam" id="PF08570">
    <property type="entry name" value="DUF1761"/>
    <property type="match status" value="1"/>
</dbReference>
<feature type="transmembrane region" description="Helical" evidence="1">
    <location>
        <begin position="121"/>
        <end position="142"/>
    </location>
</feature>
<sequence length="143" mass="15761">MWNLKEVRYLIQVNLTAVAVASAVSMGVGFAWYSNAMFGKQWIKANNLNGPKISKNEMIKTFGITFVVTLVSAYILSLFIHYAGAYTLLNGAKTGLWAWIGFVVPTTLANALFLRRSMPAYLIEAGHHLVGLLVMGAILASWY</sequence>
<feature type="transmembrane region" description="Helical" evidence="1">
    <location>
        <begin position="62"/>
        <end position="84"/>
    </location>
</feature>
<evidence type="ECO:0000256" key="1">
    <source>
        <dbReference type="SAM" id="Phobius"/>
    </source>
</evidence>
<reference evidence="2 3" key="1">
    <citation type="journal article" date="2016" name="Nat. Commun.">
        <title>Thousands of microbial genomes shed light on interconnected biogeochemical processes in an aquifer system.</title>
        <authorList>
            <person name="Anantharaman K."/>
            <person name="Brown C.T."/>
            <person name="Hug L.A."/>
            <person name="Sharon I."/>
            <person name="Castelle C.J."/>
            <person name="Probst A.J."/>
            <person name="Thomas B.C."/>
            <person name="Singh A."/>
            <person name="Wilkins M.J."/>
            <person name="Karaoz U."/>
            <person name="Brodie E.L."/>
            <person name="Williams K.H."/>
            <person name="Hubbard S.S."/>
            <person name="Banfield J.F."/>
        </authorList>
    </citation>
    <scope>NUCLEOTIDE SEQUENCE [LARGE SCALE GENOMIC DNA]</scope>
</reference>